<gene>
    <name evidence="11" type="ORF">LRAMOSA05012</name>
</gene>
<feature type="compositionally biased region" description="Basic and acidic residues" evidence="9">
    <location>
        <begin position="494"/>
        <end position="511"/>
    </location>
</feature>
<feature type="region of interest" description="Disordered" evidence="9">
    <location>
        <begin position="494"/>
        <end position="541"/>
    </location>
</feature>
<evidence type="ECO:0000256" key="8">
    <source>
        <dbReference type="HAMAP-Rule" id="MF_03045"/>
    </source>
</evidence>
<feature type="compositionally biased region" description="Polar residues" evidence="9">
    <location>
        <begin position="124"/>
        <end position="140"/>
    </location>
</feature>
<evidence type="ECO:0000259" key="10">
    <source>
        <dbReference type="SMART" id="SM00955"/>
    </source>
</evidence>
<dbReference type="SUPFAM" id="SSF50249">
    <property type="entry name" value="Nucleic acid-binding proteins"/>
    <property type="match status" value="2"/>
</dbReference>
<dbReference type="Pfam" id="PF17216">
    <property type="entry name" value="Rrp44_CSD1"/>
    <property type="match status" value="1"/>
</dbReference>
<evidence type="ECO:0000256" key="9">
    <source>
        <dbReference type="SAM" id="MobiDB-lite"/>
    </source>
</evidence>
<dbReference type="GO" id="GO:0000932">
    <property type="term" value="C:P-body"/>
    <property type="evidence" value="ECO:0007669"/>
    <property type="project" value="UniProtKB-SubCell"/>
</dbReference>
<evidence type="ECO:0000256" key="1">
    <source>
        <dbReference type="ARBA" id="ARBA00022490"/>
    </source>
</evidence>
<dbReference type="EC" id="3.1.13.-" evidence="8"/>
<dbReference type="Pfam" id="PF17849">
    <property type="entry name" value="OB_Dis3"/>
    <property type="match status" value="1"/>
</dbReference>
<evidence type="ECO:0000256" key="3">
    <source>
        <dbReference type="ARBA" id="ARBA00022723"/>
    </source>
</evidence>
<feature type="compositionally biased region" description="Polar residues" evidence="9">
    <location>
        <begin position="84"/>
        <end position="94"/>
    </location>
</feature>
<dbReference type="GO" id="GO:0046872">
    <property type="term" value="F:metal ion binding"/>
    <property type="evidence" value="ECO:0007669"/>
    <property type="project" value="UniProtKB-KW"/>
</dbReference>
<dbReference type="GO" id="GO:0000175">
    <property type="term" value="F:3'-5'-RNA exonuclease activity"/>
    <property type="evidence" value="ECO:0007669"/>
    <property type="project" value="UniProtKB-UniRule"/>
</dbReference>
<dbReference type="Gene3D" id="2.40.50.700">
    <property type="match status" value="1"/>
</dbReference>
<dbReference type="InterPro" id="IPR012340">
    <property type="entry name" value="NA-bd_OB-fold"/>
</dbReference>
<keyword evidence="6 8" id="KW-0460">Magnesium</keyword>
<feature type="binding site" evidence="8">
    <location>
        <position position="715"/>
    </location>
    <ligand>
        <name>Mg(2+)</name>
        <dbReference type="ChEBI" id="CHEBI:18420"/>
    </ligand>
</feature>
<keyword evidence="3 8" id="KW-0479">Metal-binding</keyword>
<feature type="region of interest" description="Disordered" evidence="9">
    <location>
        <begin position="1"/>
        <end position="306"/>
    </location>
</feature>
<comment type="function">
    <text evidence="8">3'-5'-exoribonuclease that specifically recognizes RNAs polyuridylated at their 3' end and mediates their degradation. Component of an exosome-independent RNA degradation pathway that mediates degradation of cytoplasmic mRNAs that have been deadenylated and subsequently uridylated at their 3'.</text>
</comment>
<feature type="compositionally biased region" description="Basic residues" evidence="9">
    <location>
        <begin position="192"/>
        <end position="201"/>
    </location>
</feature>
<dbReference type="Gene3D" id="2.40.50.140">
    <property type="entry name" value="Nucleic acid-binding proteins"/>
    <property type="match status" value="1"/>
</dbReference>
<keyword evidence="1 8" id="KW-0963">Cytoplasm</keyword>
<comment type="subcellular location">
    <subcellularLocation>
        <location evidence="8">Cytoplasm</location>
    </subcellularLocation>
    <subcellularLocation>
        <location evidence="8">Cytoplasm</location>
        <location evidence="8">P-body</location>
    </subcellularLocation>
</comment>
<feature type="compositionally biased region" description="Basic and acidic residues" evidence="9">
    <location>
        <begin position="202"/>
        <end position="213"/>
    </location>
</feature>
<dbReference type="Gene3D" id="2.40.50.690">
    <property type="match status" value="1"/>
</dbReference>
<sequence>MDTVPHEETAKKEVPTPDLGVNGSKAPSRRNKSSRRKSSLTMEDSTHNKDTPSKTQGSRNSTTRHKQKKSAPATKSKQREDNDSNAALNANTAPSGDVNDTEEKKKRSSRKKDKSDKQSSSQDTTADASINQPSASVSQKDTPKKKHRKRHSSKKDKNDLATTDEPESTSSNDLSHVQQQPASSTTGESAKPKQRKKKKKVKEAAPDASKQPEDSTVLSSNESSHVQQQSSSSTKPAKSKKKKAKETAPDAPKQPEDSLKSKEKEAVIDEKKSSNDSHRKKNRDKRAKKPDTRSSQRFSPTFINGPRRRLANGVEITVYPRGNGAWRQAKPVVDTPRFISNSTEDLDIHFANDVPTKTTQKIRSDTELDRVLSEVTIRLPKKNEKSSSANVDQSTSPPAYCHPDDRNPRKKRLMFNAYPSPESMQEEIQNGTLIRGIIRISKAHTSEAYVVPDTLDHDIFILGRRQRNRALEGDVVAVRLLDVDEIWERKKKEIRKKEEEKAKEKAAANEKDVEEDTLSENDEDEDEEHSNDEEEYDEDKNKPKYCGEVVGILDRAPHDAIAGILKVERPNANAPKANEDAKTKEPPRLVWFKPTDKRVPLIAIPFSSAPEDLLEKEEQYTSMIMTARILKWPIDAVHPFGTIVSTLGMVGSIVTESKAILADCGVKDVQFTNAVVRSLPKTPWKIPNKEYKYRRDLRSERIFTIDPATAKDLDDAVHVKKLDDGNFEVGVHIADVSFFVRERTALDAEARERGTSTYLVDRVIPMLPSLLCEELCSLNPGIERLAFSVIWKMDQTGVILDTWFGRSIIKSCAKLSYDDAQSVIEGKQLPETANVHEHPRNGVEQDILNLYSLSQHMRKRRFENGALSMNSVRLSFKLNEQGEPEDVWVYELKDANRLIEEFMLRANMSVAEKICGQFPNEALLRRHAPPIERRLDEFIKHSENLGYKLDGSSAGNLQASFNAIESQEVKDVLISLAIKPMQRAKYFCTGAMDISKYNHYALNVPLYTHFTSPIRRYADVIVHRQLNAALNNADSSGYDDQEAQQIALECNRNRDSAKNAQDLSSQLYLAHYLHNLQKSKGAIIRSAVVVQVFSEAVDIIVPEYGIEKRIHVDSLPVHQHKFNTNDMSLLLHWKKGVPVATHETENNAQVVSEDENESDNESCHGIPIAKASQVAHTPNQDLNYDQGTQLFKVFTKFDVLIQANVVKSPPIINVYLVNPFATIPST</sequence>
<feature type="compositionally biased region" description="Acidic residues" evidence="9">
    <location>
        <begin position="512"/>
        <end position="538"/>
    </location>
</feature>
<dbReference type="Pfam" id="PF00773">
    <property type="entry name" value="RNB"/>
    <property type="match status" value="1"/>
</dbReference>
<feature type="compositionally biased region" description="Polar residues" evidence="9">
    <location>
        <begin position="386"/>
        <end position="397"/>
    </location>
</feature>
<feature type="compositionally biased region" description="Basic residues" evidence="9">
    <location>
        <begin position="27"/>
        <end position="38"/>
    </location>
</feature>
<dbReference type="Pfam" id="PF17877">
    <property type="entry name" value="Dis3l2_C_term"/>
    <property type="match status" value="1"/>
</dbReference>
<feature type="compositionally biased region" description="Basic and acidic residues" evidence="9">
    <location>
        <begin position="245"/>
        <end position="277"/>
    </location>
</feature>
<protein>
    <recommendedName>
        <fullName evidence="8">DIS3-like exonuclease 2</fullName>
        <ecNumber evidence="8">3.1.13.-</ecNumber>
    </recommendedName>
</protein>
<dbReference type="FunFam" id="2.40.50.700:FF:000002">
    <property type="entry name" value="Cell wall biogenesis protein"/>
    <property type="match status" value="1"/>
</dbReference>
<comment type="similarity">
    <text evidence="8">Belongs to the RNR ribonuclease family. DIS3L2 subfamily.</text>
</comment>
<feature type="compositionally biased region" description="Low complexity" evidence="9">
    <location>
        <begin position="219"/>
        <end position="236"/>
    </location>
</feature>
<accession>A0A077X0T4</accession>
<keyword evidence="7 8" id="KW-0694">RNA-binding</keyword>
<feature type="compositionally biased region" description="Basic residues" evidence="9">
    <location>
        <begin position="278"/>
        <end position="288"/>
    </location>
</feature>
<feature type="region of interest" description="Disordered" evidence="9">
    <location>
        <begin position="379"/>
        <end position="408"/>
    </location>
</feature>
<keyword evidence="8" id="KW-0464">Manganese</keyword>
<evidence type="ECO:0000256" key="5">
    <source>
        <dbReference type="ARBA" id="ARBA00022839"/>
    </source>
</evidence>
<dbReference type="GO" id="GO:0003723">
    <property type="term" value="F:RNA binding"/>
    <property type="evidence" value="ECO:0007669"/>
    <property type="project" value="UniProtKB-KW"/>
</dbReference>
<organism evidence="11">
    <name type="scientific">Lichtheimia ramosa</name>
    <dbReference type="NCBI Taxonomy" id="688394"/>
    <lineage>
        <taxon>Eukaryota</taxon>
        <taxon>Fungi</taxon>
        <taxon>Fungi incertae sedis</taxon>
        <taxon>Mucoromycota</taxon>
        <taxon>Mucoromycotina</taxon>
        <taxon>Mucoromycetes</taxon>
        <taxon>Mucorales</taxon>
        <taxon>Lichtheimiaceae</taxon>
        <taxon>Lichtheimia</taxon>
    </lineage>
</organism>
<dbReference type="AlphaFoldDB" id="A0A077X0T4"/>
<dbReference type="PANTHER" id="PTHR23355:SF9">
    <property type="entry name" value="DIS3-LIKE EXONUCLEASE 2"/>
    <property type="match status" value="1"/>
</dbReference>
<dbReference type="OrthoDB" id="372421at2759"/>
<keyword evidence="4 8" id="KW-0378">Hydrolase</keyword>
<evidence type="ECO:0000256" key="2">
    <source>
        <dbReference type="ARBA" id="ARBA00022722"/>
    </source>
</evidence>
<evidence type="ECO:0000256" key="4">
    <source>
        <dbReference type="ARBA" id="ARBA00022801"/>
    </source>
</evidence>
<comment type="cofactor">
    <cofactor evidence="8">
        <name>Mg(2+)</name>
        <dbReference type="ChEBI" id="CHEBI:18420"/>
    </cofactor>
    <cofactor evidence="8">
        <name>Mn(2+)</name>
        <dbReference type="ChEBI" id="CHEBI:29035"/>
    </cofactor>
</comment>
<dbReference type="InterPro" id="IPR050180">
    <property type="entry name" value="RNR_Ribonuclease"/>
</dbReference>
<keyword evidence="5 8" id="KW-0269">Exonuclease</keyword>
<dbReference type="PANTHER" id="PTHR23355">
    <property type="entry name" value="RIBONUCLEASE"/>
    <property type="match status" value="1"/>
</dbReference>
<feature type="compositionally biased region" description="Polar residues" evidence="9">
    <location>
        <begin position="168"/>
        <end position="188"/>
    </location>
</feature>
<dbReference type="EMBL" id="LK023368">
    <property type="protein sequence ID" value="CDS12828.1"/>
    <property type="molecule type" value="Genomic_DNA"/>
</dbReference>
<dbReference type="HAMAP" id="MF_03045">
    <property type="entry name" value="DIS3L2"/>
    <property type="match status" value="1"/>
</dbReference>
<feature type="compositionally biased region" description="Basic residues" evidence="9">
    <location>
        <begin position="143"/>
        <end position="154"/>
    </location>
</feature>
<feature type="binding site" evidence="8">
    <location>
        <position position="706"/>
    </location>
    <ligand>
        <name>Mg(2+)</name>
        <dbReference type="ChEBI" id="CHEBI:18420"/>
    </ligand>
</feature>
<dbReference type="GO" id="GO:1990074">
    <property type="term" value="P:polyuridylation-dependent mRNA catabolic process"/>
    <property type="evidence" value="ECO:0007669"/>
    <property type="project" value="UniProtKB-UniRule"/>
</dbReference>
<evidence type="ECO:0000256" key="7">
    <source>
        <dbReference type="ARBA" id="ARBA00022884"/>
    </source>
</evidence>
<feature type="domain" description="RNB" evidence="10">
    <location>
        <begin position="694"/>
        <end position="1032"/>
    </location>
</feature>
<evidence type="ECO:0000313" key="11">
    <source>
        <dbReference type="EMBL" id="CDS12828.1"/>
    </source>
</evidence>
<dbReference type="InterPro" id="IPR001900">
    <property type="entry name" value="RNase_II/R"/>
</dbReference>
<dbReference type="InterPro" id="IPR041093">
    <property type="entry name" value="Dis3l2-like_C"/>
</dbReference>
<feature type="site" description="Important for catalytic activity" evidence="8">
    <location>
        <position position="714"/>
    </location>
</feature>
<keyword evidence="2 8" id="KW-0540">Nuclease</keyword>
<name>A0A077X0T4_9FUNG</name>
<dbReference type="InterPro" id="IPR022966">
    <property type="entry name" value="RNase_II/R_CS"/>
</dbReference>
<dbReference type="PROSITE" id="PS01175">
    <property type="entry name" value="RIBONUCLEASE_II"/>
    <property type="match status" value="1"/>
</dbReference>
<dbReference type="SMART" id="SM00955">
    <property type="entry name" value="RNB"/>
    <property type="match status" value="1"/>
</dbReference>
<dbReference type="InterPro" id="IPR033771">
    <property type="entry name" value="Rrp44_CSD1"/>
</dbReference>
<feature type="compositionally biased region" description="Basic and acidic residues" evidence="9">
    <location>
        <begin position="1"/>
        <end position="15"/>
    </location>
</feature>
<evidence type="ECO:0000256" key="6">
    <source>
        <dbReference type="ARBA" id="ARBA00022842"/>
    </source>
</evidence>
<dbReference type="GO" id="GO:0000956">
    <property type="term" value="P:nuclear-transcribed mRNA catabolic process"/>
    <property type="evidence" value="ECO:0007669"/>
    <property type="project" value="UniProtKB-UniRule"/>
</dbReference>
<proteinExistence type="inferred from homology"/>
<reference evidence="11" key="1">
    <citation type="journal article" date="2014" name="Genome Announc.">
        <title>De novo whole-genome sequence and genome annotation of Lichtheimia ramosa.</title>
        <authorList>
            <person name="Linde J."/>
            <person name="Schwartze V."/>
            <person name="Binder U."/>
            <person name="Lass-Florl C."/>
            <person name="Voigt K."/>
            <person name="Horn F."/>
        </authorList>
    </citation>
    <scope>NUCLEOTIDE SEQUENCE</scope>
    <source>
        <strain evidence="11">JMRC FSU:6197</strain>
    </source>
</reference>
<dbReference type="InterPro" id="IPR028591">
    <property type="entry name" value="DIS3L2"/>
</dbReference>
<dbReference type="InterPro" id="IPR041505">
    <property type="entry name" value="Dis3_CSD2"/>
</dbReference>